<keyword evidence="1" id="KW-0472">Membrane</keyword>
<gene>
    <name evidence="2" type="ORF">B6S09_05045</name>
</gene>
<name>A0A235CM11_9GAMM</name>
<feature type="transmembrane region" description="Helical" evidence="1">
    <location>
        <begin position="50"/>
        <end position="74"/>
    </location>
</feature>
<dbReference type="EMBL" id="NQJF01000003">
    <property type="protein sequence ID" value="OYD25580.1"/>
    <property type="molecule type" value="Genomic_DNA"/>
</dbReference>
<evidence type="ECO:0000313" key="2">
    <source>
        <dbReference type="EMBL" id="OYD25580.1"/>
    </source>
</evidence>
<feature type="transmembrane region" description="Helical" evidence="1">
    <location>
        <begin position="122"/>
        <end position="141"/>
    </location>
</feature>
<keyword evidence="1" id="KW-0812">Transmembrane</keyword>
<feature type="transmembrane region" description="Helical" evidence="1">
    <location>
        <begin position="86"/>
        <end position="110"/>
    </location>
</feature>
<dbReference type="OrthoDB" id="5457135at2"/>
<evidence type="ECO:0000313" key="3">
    <source>
        <dbReference type="Proteomes" id="UP000243640"/>
    </source>
</evidence>
<sequence>MKSKVLLNAGGMASLLAALLHLAVIAGGPDWYRFFGAGEEMAKMAEQNSWYPALLTLMISSLLAAAAMYAFSGAGLIARLPWQRPVLCVITGVYLFRAVYGVLFLLIAGHFPLLQQVTERPVFMLVSSLICLAVGLSYFLGVRSHWHRLS</sequence>
<proteinExistence type="predicted"/>
<dbReference type="AlphaFoldDB" id="A0A235CM11"/>
<protein>
    <submittedName>
        <fullName evidence="2">Uncharacterized protein</fullName>
    </submittedName>
</protein>
<keyword evidence="1" id="KW-1133">Transmembrane helix</keyword>
<organism evidence="2 3">
    <name type="scientific">Oceanimonas baumannii</name>
    <dbReference type="NCBI Taxonomy" id="129578"/>
    <lineage>
        <taxon>Bacteria</taxon>
        <taxon>Pseudomonadati</taxon>
        <taxon>Pseudomonadota</taxon>
        <taxon>Gammaproteobacteria</taxon>
        <taxon>Aeromonadales</taxon>
        <taxon>Aeromonadaceae</taxon>
        <taxon>Oceanimonas</taxon>
    </lineage>
</organism>
<reference evidence="2 3" key="1">
    <citation type="submission" date="2017-08" db="EMBL/GenBank/DDBJ databases">
        <title>Draft Genome Sequence of the Marine Bacterium Oceanimonas baumannii ATCC 700832.</title>
        <authorList>
            <person name="Mcclelland W.D."/>
            <person name="Brennan M.A."/>
            <person name="Trachtenberg A.M."/>
            <person name="Maclea K.S."/>
        </authorList>
    </citation>
    <scope>NUCLEOTIDE SEQUENCE [LARGE SCALE GENOMIC DNA]</scope>
    <source>
        <strain evidence="2 3">ATCC 700832</strain>
    </source>
</reference>
<evidence type="ECO:0000256" key="1">
    <source>
        <dbReference type="SAM" id="Phobius"/>
    </source>
</evidence>
<dbReference type="Proteomes" id="UP000243640">
    <property type="component" value="Unassembled WGS sequence"/>
</dbReference>
<comment type="caution">
    <text evidence="2">The sequence shown here is derived from an EMBL/GenBank/DDBJ whole genome shotgun (WGS) entry which is preliminary data.</text>
</comment>
<accession>A0A235CM11</accession>